<accession>A0A426U135</accession>
<reference evidence="2 3" key="1">
    <citation type="submission" date="2018-12" db="EMBL/GenBank/DDBJ databases">
        <title>Genome Sequence of Candidatus Viridilinea halotolerans isolated from saline sulfide-rich spring.</title>
        <authorList>
            <person name="Grouzdev D.S."/>
            <person name="Burganskaya E.I."/>
            <person name="Krutkina M.S."/>
            <person name="Sukhacheva M.V."/>
            <person name="Gorlenko V.M."/>
        </authorList>
    </citation>
    <scope>NUCLEOTIDE SEQUENCE [LARGE SCALE GENOMIC DNA]</scope>
    <source>
        <strain evidence="2">Chok-6</strain>
    </source>
</reference>
<dbReference type="PANTHER" id="PTHR43464:SF75">
    <property type="entry name" value="METHYLTRANSFERASE TYPE 11"/>
    <property type="match status" value="1"/>
</dbReference>
<protein>
    <submittedName>
        <fullName evidence="2">Class I SAM-dependent methyltransferase</fullName>
    </submittedName>
</protein>
<evidence type="ECO:0000313" key="3">
    <source>
        <dbReference type="Proteomes" id="UP000280307"/>
    </source>
</evidence>
<keyword evidence="2" id="KW-0489">Methyltransferase</keyword>
<keyword evidence="2" id="KW-0808">Transferase</keyword>
<evidence type="ECO:0000313" key="2">
    <source>
        <dbReference type="EMBL" id="RRR72904.1"/>
    </source>
</evidence>
<dbReference type="InterPro" id="IPR029063">
    <property type="entry name" value="SAM-dependent_MTases_sf"/>
</dbReference>
<dbReference type="EMBL" id="RSAS01000369">
    <property type="protein sequence ID" value="RRR72904.1"/>
    <property type="molecule type" value="Genomic_DNA"/>
</dbReference>
<name>A0A426U135_9CHLR</name>
<dbReference type="PANTHER" id="PTHR43464">
    <property type="entry name" value="METHYLTRANSFERASE"/>
    <property type="match status" value="1"/>
</dbReference>
<evidence type="ECO:0000259" key="1">
    <source>
        <dbReference type="Pfam" id="PF13649"/>
    </source>
</evidence>
<dbReference type="Gene3D" id="3.40.50.150">
    <property type="entry name" value="Vaccinia Virus protein VP39"/>
    <property type="match status" value="1"/>
</dbReference>
<dbReference type="AlphaFoldDB" id="A0A426U135"/>
<proteinExistence type="predicted"/>
<dbReference type="InterPro" id="IPR041698">
    <property type="entry name" value="Methyltransf_25"/>
</dbReference>
<comment type="caution">
    <text evidence="2">The sequence shown here is derived from an EMBL/GenBank/DDBJ whole genome shotgun (WGS) entry which is preliminary data.</text>
</comment>
<dbReference type="Gene3D" id="2.20.25.110">
    <property type="entry name" value="S-adenosyl-L-methionine-dependent methyltransferases"/>
    <property type="match status" value="1"/>
</dbReference>
<dbReference type="GO" id="GO:0008168">
    <property type="term" value="F:methyltransferase activity"/>
    <property type="evidence" value="ECO:0007669"/>
    <property type="project" value="UniProtKB-KW"/>
</dbReference>
<dbReference type="GO" id="GO:0032259">
    <property type="term" value="P:methylation"/>
    <property type="evidence" value="ECO:0007669"/>
    <property type="project" value="UniProtKB-KW"/>
</dbReference>
<dbReference type="Proteomes" id="UP000280307">
    <property type="component" value="Unassembled WGS sequence"/>
</dbReference>
<feature type="domain" description="Methyltransferase" evidence="1">
    <location>
        <begin position="51"/>
        <end position="147"/>
    </location>
</feature>
<dbReference type="CDD" id="cd02440">
    <property type="entry name" value="AdoMet_MTases"/>
    <property type="match status" value="1"/>
</dbReference>
<dbReference type="Pfam" id="PF13649">
    <property type="entry name" value="Methyltransf_25"/>
    <property type="match status" value="1"/>
</dbReference>
<sequence>MSTPPNLHFTPPYERYAAAYDASGQVRFALLFHIYLQELLARHPLAGRRALDLACGTGTLALLLAGDGWTVTGLDCSAAMLAQARVKLPPDASVCLVEGDMRHPDPALPAAAFDLATCTYDSLNYMATADDLAACFRTVAAALAPGGLYIADMNTRYFLEYDWGECAVREQDGYVQLERSQFRPATASNLLHLTGFVGDDKHGYTRFDEYHVEWAYPPEVVTALLNQVGLHVEATYDGFTLDSPAPRTQRIFWVARKAG</sequence>
<gene>
    <name evidence="2" type="ORF">EI684_09570</name>
</gene>
<dbReference type="SUPFAM" id="SSF53335">
    <property type="entry name" value="S-adenosyl-L-methionine-dependent methyltransferases"/>
    <property type="match status" value="1"/>
</dbReference>
<organism evidence="2 3">
    <name type="scientific">Candidatus Viridilinea halotolerans</name>
    <dbReference type="NCBI Taxonomy" id="2491704"/>
    <lineage>
        <taxon>Bacteria</taxon>
        <taxon>Bacillati</taxon>
        <taxon>Chloroflexota</taxon>
        <taxon>Chloroflexia</taxon>
        <taxon>Chloroflexales</taxon>
        <taxon>Chloroflexineae</taxon>
        <taxon>Oscillochloridaceae</taxon>
        <taxon>Candidatus Viridilinea</taxon>
    </lineage>
</organism>